<accession>A0A8T0BE21</accession>
<evidence type="ECO:0000313" key="1">
    <source>
        <dbReference type="EMBL" id="KAF7705189.1"/>
    </source>
</evidence>
<keyword evidence="2" id="KW-1185">Reference proteome</keyword>
<reference evidence="1" key="1">
    <citation type="submission" date="2020-08" db="EMBL/GenBank/DDBJ databases">
        <title>Chromosome-level assembly of Southern catfish (Silurus meridionalis) provides insights into visual adaptation to the nocturnal and benthic lifestyles.</title>
        <authorList>
            <person name="Zhang Y."/>
            <person name="Wang D."/>
            <person name="Peng Z."/>
        </authorList>
    </citation>
    <scope>NUCLEOTIDE SEQUENCE</scope>
    <source>
        <strain evidence="1">SWU-2019-XX</strain>
        <tissue evidence="1">Muscle</tissue>
    </source>
</reference>
<dbReference type="AlphaFoldDB" id="A0A8T0BE21"/>
<comment type="caution">
    <text evidence="1">The sequence shown here is derived from an EMBL/GenBank/DDBJ whole genome shotgun (WGS) entry which is preliminary data.</text>
</comment>
<organism evidence="1 2">
    <name type="scientific">Silurus meridionalis</name>
    <name type="common">Southern catfish</name>
    <name type="synonym">Silurus soldatovi meridionalis</name>
    <dbReference type="NCBI Taxonomy" id="175797"/>
    <lineage>
        <taxon>Eukaryota</taxon>
        <taxon>Metazoa</taxon>
        <taxon>Chordata</taxon>
        <taxon>Craniata</taxon>
        <taxon>Vertebrata</taxon>
        <taxon>Euteleostomi</taxon>
        <taxon>Actinopterygii</taxon>
        <taxon>Neopterygii</taxon>
        <taxon>Teleostei</taxon>
        <taxon>Ostariophysi</taxon>
        <taxon>Siluriformes</taxon>
        <taxon>Siluridae</taxon>
        <taxon>Silurus</taxon>
    </lineage>
</organism>
<gene>
    <name evidence="1" type="ORF">HF521_020475</name>
</gene>
<dbReference type="EMBL" id="JABFDY010000007">
    <property type="protein sequence ID" value="KAF7705189.1"/>
    <property type="molecule type" value="Genomic_DNA"/>
</dbReference>
<sequence>MDGAPRIEPVKQLHRELPLEAETPPLHGHTHIQRHSKAHGRQVLPEEFILSVRLKVQSEDFGGETPAVCFSVRLVF</sequence>
<protein>
    <submittedName>
        <fullName evidence="1">Uncharacterized protein</fullName>
    </submittedName>
</protein>
<evidence type="ECO:0000313" key="2">
    <source>
        <dbReference type="Proteomes" id="UP000606274"/>
    </source>
</evidence>
<dbReference type="Proteomes" id="UP000606274">
    <property type="component" value="Unassembled WGS sequence"/>
</dbReference>
<name>A0A8T0BE21_SILME</name>
<proteinExistence type="predicted"/>